<evidence type="ECO:0000259" key="4">
    <source>
        <dbReference type="SMART" id="SM00822"/>
    </source>
</evidence>
<evidence type="ECO:0000313" key="6">
    <source>
        <dbReference type="Proteomes" id="UP000722485"/>
    </source>
</evidence>
<sequence>MTTLAAAPTPDVHALELFSLKGKNALITGGSRGIGAAMAHALADAGASICIAQRDVSNTTVADAIRAKGGKAEIIQCDLTKMDEVKAVFQKALDVLDDRIDILINCGGLLKRKETILVTEEDWDSVIDVNLKALFFICQAAGRHMVPRKSGKIINVSSLNAFIGGEIVASYASSKGAVSQLTKALSNEWAKYNIQVNAIAPGSIATDINTDLRSDPQQYAARIARCPAGRWGAPADFAGPALFLSSNASQYVTGEVLVVDGGHLGR</sequence>
<dbReference type="PANTHER" id="PTHR42760">
    <property type="entry name" value="SHORT-CHAIN DEHYDROGENASES/REDUCTASES FAMILY MEMBER"/>
    <property type="match status" value="1"/>
</dbReference>
<dbReference type="Gene3D" id="3.40.50.720">
    <property type="entry name" value="NAD(P)-binding Rossmann-like Domain"/>
    <property type="match status" value="1"/>
</dbReference>
<keyword evidence="2" id="KW-0521">NADP</keyword>
<dbReference type="Pfam" id="PF13561">
    <property type="entry name" value="adh_short_C2"/>
    <property type="match status" value="1"/>
</dbReference>
<dbReference type="AlphaFoldDB" id="A0A9P5HFS6"/>
<dbReference type="InterPro" id="IPR057326">
    <property type="entry name" value="KR_dom"/>
</dbReference>
<dbReference type="Proteomes" id="UP000722485">
    <property type="component" value="Unassembled WGS sequence"/>
</dbReference>
<dbReference type="PANTHER" id="PTHR42760:SF5">
    <property type="entry name" value="2-DEHYDRO-3-DEOXY-D-GLUCONATE 5-DEHYDROGENASE"/>
    <property type="match status" value="1"/>
</dbReference>
<dbReference type="InterPro" id="IPR002347">
    <property type="entry name" value="SDR_fam"/>
</dbReference>
<dbReference type="GO" id="GO:0016616">
    <property type="term" value="F:oxidoreductase activity, acting on the CH-OH group of donors, NAD or NADP as acceptor"/>
    <property type="evidence" value="ECO:0007669"/>
    <property type="project" value="TreeGrafter"/>
</dbReference>
<evidence type="ECO:0000256" key="1">
    <source>
        <dbReference type="ARBA" id="ARBA00006484"/>
    </source>
</evidence>
<keyword evidence="3" id="KW-0560">Oxidoreductase</keyword>
<reference evidence="5" key="1">
    <citation type="submission" date="2020-03" db="EMBL/GenBank/DDBJ databases">
        <title>Draft Genome Sequence of Cylindrodendrum hubeiense.</title>
        <authorList>
            <person name="Buettner E."/>
            <person name="Kellner H."/>
        </authorList>
    </citation>
    <scope>NUCLEOTIDE SEQUENCE</scope>
    <source>
        <strain evidence="5">IHI 201604</strain>
    </source>
</reference>
<dbReference type="EMBL" id="JAANBB010000014">
    <property type="protein sequence ID" value="KAF7556198.1"/>
    <property type="molecule type" value="Genomic_DNA"/>
</dbReference>
<dbReference type="OrthoDB" id="294295at2759"/>
<organism evidence="5 6">
    <name type="scientific">Cylindrodendrum hubeiense</name>
    <dbReference type="NCBI Taxonomy" id="595255"/>
    <lineage>
        <taxon>Eukaryota</taxon>
        <taxon>Fungi</taxon>
        <taxon>Dikarya</taxon>
        <taxon>Ascomycota</taxon>
        <taxon>Pezizomycotina</taxon>
        <taxon>Sordariomycetes</taxon>
        <taxon>Hypocreomycetidae</taxon>
        <taxon>Hypocreales</taxon>
        <taxon>Nectriaceae</taxon>
        <taxon>Cylindrodendrum</taxon>
    </lineage>
</organism>
<evidence type="ECO:0000256" key="2">
    <source>
        <dbReference type="ARBA" id="ARBA00022857"/>
    </source>
</evidence>
<evidence type="ECO:0000313" key="5">
    <source>
        <dbReference type="EMBL" id="KAF7556198.1"/>
    </source>
</evidence>
<dbReference type="PRINTS" id="PR00081">
    <property type="entry name" value="GDHRDH"/>
</dbReference>
<evidence type="ECO:0000256" key="3">
    <source>
        <dbReference type="ARBA" id="ARBA00023002"/>
    </source>
</evidence>
<feature type="domain" description="Ketoreductase" evidence="4">
    <location>
        <begin position="23"/>
        <end position="192"/>
    </location>
</feature>
<dbReference type="InterPro" id="IPR036291">
    <property type="entry name" value="NAD(P)-bd_dom_sf"/>
</dbReference>
<dbReference type="FunFam" id="3.40.50.720:FF:000084">
    <property type="entry name" value="Short-chain dehydrogenase reductase"/>
    <property type="match status" value="1"/>
</dbReference>
<keyword evidence="6" id="KW-1185">Reference proteome</keyword>
<dbReference type="SMART" id="SM00822">
    <property type="entry name" value="PKS_KR"/>
    <property type="match status" value="1"/>
</dbReference>
<dbReference type="InterPro" id="IPR020904">
    <property type="entry name" value="Sc_DH/Rdtase_CS"/>
</dbReference>
<accession>A0A9P5HFS6</accession>
<dbReference type="SUPFAM" id="SSF51735">
    <property type="entry name" value="NAD(P)-binding Rossmann-fold domains"/>
    <property type="match status" value="1"/>
</dbReference>
<comment type="similarity">
    <text evidence="1">Belongs to the short-chain dehydrogenases/reductases (SDR) family.</text>
</comment>
<dbReference type="PRINTS" id="PR00080">
    <property type="entry name" value="SDRFAMILY"/>
</dbReference>
<name>A0A9P5HFS6_9HYPO</name>
<proteinExistence type="inferred from homology"/>
<comment type="caution">
    <text evidence="5">The sequence shown here is derived from an EMBL/GenBank/DDBJ whole genome shotgun (WGS) entry which is preliminary data.</text>
</comment>
<gene>
    <name evidence="5" type="ORF">G7Z17_g1625</name>
</gene>
<dbReference type="PROSITE" id="PS00061">
    <property type="entry name" value="ADH_SHORT"/>
    <property type="match status" value="1"/>
</dbReference>
<protein>
    <recommendedName>
        <fullName evidence="4">Ketoreductase domain-containing protein</fullName>
    </recommendedName>
</protein>